<dbReference type="Proteomes" id="UP000737391">
    <property type="component" value="Unassembled WGS sequence"/>
</dbReference>
<dbReference type="OrthoDB" id="3546279at2759"/>
<proteinExistence type="predicted"/>
<gene>
    <name evidence="2" type="ORF">FAGAP_12314</name>
</gene>
<accession>A0A9P5E7W8</accession>
<dbReference type="PANTHER" id="PTHR47784:SF7">
    <property type="entry name" value="ZN(II)2CYS6 TRANSCRIPTION FACTOR (EUROFUNG)"/>
    <property type="match status" value="1"/>
</dbReference>
<dbReference type="GO" id="GO:0001228">
    <property type="term" value="F:DNA-binding transcription activator activity, RNA polymerase II-specific"/>
    <property type="evidence" value="ECO:0007669"/>
    <property type="project" value="TreeGrafter"/>
</dbReference>
<dbReference type="EMBL" id="LUFC02001284">
    <property type="protein sequence ID" value="KAF4478573.1"/>
    <property type="molecule type" value="Genomic_DNA"/>
</dbReference>
<evidence type="ECO:0000313" key="2">
    <source>
        <dbReference type="EMBL" id="KAF4478573.1"/>
    </source>
</evidence>
<dbReference type="AlphaFoldDB" id="A0A9P5E7W8"/>
<reference evidence="2" key="1">
    <citation type="submission" date="2020-01" db="EMBL/GenBank/DDBJ databases">
        <title>Identification and distribution of gene clusters putatively required for synthesis of sphingolipid metabolism inhibitors in phylogenetically diverse species of the filamentous fungus Fusarium.</title>
        <authorList>
            <person name="Kim H.-S."/>
            <person name="Busman M."/>
            <person name="Brown D.W."/>
            <person name="Divon H."/>
            <person name="Uhlig S."/>
            <person name="Proctor R.H."/>
        </authorList>
    </citation>
    <scope>NUCLEOTIDE SEQUENCE</scope>
    <source>
        <strain evidence="2">NRRL 31653</strain>
    </source>
</reference>
<dbReference type="InterPro" id="IPR053157">
    <property type="entry name" value="Sterol_Uptake_Regulator"/>
</dbReference>
<dbReference type="PANTHER" id="PTHR47784">
    <property type="entry name" value="STEROL UPTAKE CONTROL PROTEIN 2"/>
    <property type="match status" value="1"/>
</dbReference>
<name>A0A9P5E7W8_9HYPO</name>
<dbReference type="InterPro" id="IPR021858">
    <property type="entry name" value="Fun_TF"/>
</dbReference>
<evidence type="ECO:0000256" key="1">
    <source>
        <dbReference type="ARBA" id="ARBA00023242"/>
    </source>
</evidence>
<organism evidence="2 3">
    <name type="scientific">Fusarium agapanthi</name>
    <dbReference type="NCBI Taxonomy" id="1803897"/>
    <lineage>
        <taxon>Eukaryota</taxon>
        <taxon>Fungi</taxon>
        <taxon>Dikarya</taxon>
        <taxon>Ascomycota</taxon>
        <taxon>Pezizomycotina</taxon>
        <taxon>Sordariomycetes</taxon>
        <taxon>Hypocreomycetidae</taxon>
        <taxon>Hypocreales</taxon>
        <taxon>Nectriaceae</taxon>
        <taxon>Fusarium</taxon>
        <taxon>Fusarium fujikuroi species complex</taxon>
    </lineage>
</organism>
<keyword evidence="3" id="KW-1185">Reference proteome</keyword>
<dbReference type="Pfam" id="PF11951">
    <property type="entry name" value="Fungal_trans_2"/>
    <property type="match status" value="1"/>
</dbReference>
<protein>
    <submittedName>
        <fullName evidence="2">RTA1 domain containing protein</fullName>
    </submittedName>
</protein>
<sequence>MASTEQADHLFISTTPSKSLSTPSSVEVVSSSQSISTTTFSIHEMCLLHHWTTSTSLSIFATSDVSVCWQIVFPQISFKHPFVMHAILSLAALHLAYLYRSNKHQHIVEATRYHTKALQGFHEAINHTGSENSDALFAWSILNLLYVFGIFGQLGEDVEIEPEPLYSSRTDRMLGVEWIPMIRGVEAVLRPSQRNQEFSRLSHLRNPGNWYDLDPDKNLDSLDECFRQIRSSWEQSVDAPTYDEALWVLRKCRMFVAQFDTMDVETLKDWEFNREWSGPLMFIFFAPREYFTFLKQRQPPALVLFAFFGGLLHTLNYCWLLEGWGKGIVEVIDDLLGSYWRPLIAWPAKVVGLC</sequence>
<evidence type="ECO:0000313" key="3">
    <source>
        <dbReference type="Proteomes" id="UP000737391"/>
    </source>
</evidence>
<keyword evidence="1" id="KW-0539">Nucleus</keyword>
<comment type="caution">
    <text evidence="2">The sequence shown here is derived from an EMBL/GenBank/DDBJ whole genome shotgun (WGS) entry which is preliminary data.</text>
</comment>